<dbReference type="Gene3D" id="3.40.50.200">
    <property type="entry name" value="Peptidase S8/S53 domain"/>
    <property type="match status" value="1"/>
</dbReference>
<evidence type="ECO:0000256" key="8">
    <source>
        <dbReference type="ARBA" id="ARBA00022825"/>
    </source>
</evidence>
<evidence type="ECO:0000256" key="11">
    <source>
        <dbReference type="ARBA" id="ARBA00023136"/>
    </source>
</evidence>
<dbReference type="GO" id="GO:0006508">
    <property type="term" value="P:proteolysis"/>
    <property type="evidence" value="ECO:0007669"/>
    <property type="project" value="UniProtKB-KW"/>
</dbReference>
<gene>
    <name evidence="14" type="ORF">HELGO_WM61223</name>
</gene>
<keyword evidence="3" id="KW-0964">Secreted</keyword>
<evidence type="ECO:0000259" key="13">
    <source>
        <dbReference type="Pfam" id="PF00082"/>
    </source>
</evidence>
<evidence type="ECO:0000256" key="10">
    <source>
        <dbReference type="ARBA" id="ARBA00023026"/>
    </source>
</evidence>
<dbReference type="SUPFAM" id="SSF51120">
    <property type="entry name" value="beta-Roll"/>
    <property type="match status" value="2"/>
</dbReference>
<evidence type="ECO:0000256" key="12">
    <source>
        <dbReference type="SAM" id="MobiDB-lite"/>
    </source>
</evidence>
<keyword evidence="4" id="KW-0800">Toxin</keyword>
<dbReference type="InterPro" id="IPR001343">
    <property type="entry name" value="Hemolysn_Ca-bd"/>
</dbReference>
<dbReference type="PANTHER" id="PTHR38340:SF1">
    <property type="entry name" value="S-LAYER PROTEIN"/>
    <property type="match status" value="1"/>
</dbReference>
<dbReference type="InterPro" id="IPR023828">
    <property type="entry name" value="Peptidase_S8_Ser-AS"/>
</dbReference>
<dbReference type="Pfam" id="PF00082">
    <property type="entry name" value="Peptidase_S8"/>
    <property type="match status" value="1"/>
</dbReference>
<comment type="subcellular location">
    <subcellularLocation>
        <location evidence="1">Membrane</location>
    </subcellularLocation>
    <subcellularLocation>
        <location evidence="2">Secreted</location>
    </subcellularLocation>
</comment>
<dbReference type="GO" id="GO:0005576">
    <property type="term" value="C:extracellular region"/>
    <property type="evidence" value="ECO:0007669"/>
    <property type="project" value="UniProtKB-SubCell"/>
</dbReference>
<dbReference type="GO" id="GO:0090729">
    <property type="term" value="F:toxin activity"/>
    <property type="evidence" value="ECO:0007669"/>
    <property type="project" value="UniProtKB-KW"/>
</dbReference>
<dbReference type="InterPro" id="IPR018511">
    <property type="entry name" value="Hemolysin-typ_Ca-bd_CS"/>
</dbReference>
<dbReference type="PANTHER" id="PTHR38340">
    <property type="entry name" value="S-LAYER PROTEIN"/>
    <property type="match status" value="1"/>
</dbReference>
<dbReference type="GO" id="GO:0005509">
    <property type="term" value="F:calcium ion binding"/>
    <property type="evidence" value="ECO:0007669"/>
    <property type="project" value="InterPro"/>
</dbReference>
<dbReference type="EMBL" id="CACVAV010000394">
    <property type="protein sequence ID" value="CAA6825077.1"/>
    <property type="molecule type" value="Genomic_DNA"/>
</dbReference>
<keyword evidence="10" id="KW-0843">Virulence</keyword>
<evidence type="ECO:0000256" key="5">
    <source>
        <dbReference type="ARBA" id="ARBA00022670"/>
    </source>
</evidence>
<dbReference type="InterPro" id="IPR003995">
    <property type="entry name" value="RTX_toxin_determinant-A"/>
</dbReference>
<keyword evidence="11" id="KW-0472">Membrane</keyword>
<dbReference type="InterPro" id="IPR000209">
    <property type="entry name" value="Peptidase_S8/S53_dom"/>
</dbReference>
<protein>
    <submittedName>
        <fullName evidence="14">Alkaline phosphatase (EC)</fullName>
        <ecNumber evidence="14">3.1.3.1</ecNumber>
    </submittedName>
</protein>
<dbReference type="GO" id="GO:0004035">
    <property type="term" value="F:alkaline phosphatase activity"/>
    <property type="evidence" value="ECO:0007669"/>
    <property type="project" value="UniProtKB-EC"/>
</dbReference>
<name>A0A6S6U466_9GAMM</name>
<dbReference type="InterPro" id="IPR050557">
    <property type="entry name" value="RTX_toxin/Mannuronan_C5-epim"/>
</dbReference>
<dbReference type="PRINTS" id="PR01488">
    <property type="entry name" value="RTXTOXINA"/>
</dbReference>
<dbReference type="EC" id="3.1.3.1" evidence="14"/>
<dbReference type="SUPFAM" id="SSF52743">
    <property type="entry name" value="Subtilisin-like"/>
    <property type="match status" value="1"/>
</dbReference>
<feature type="domain" description="Peptidase S8/S53" evidence="13">
    <location>
        <begin position="213"/>
        <end position="578"/>
    </location>
</feature>
<dbReference type="Gene3D" id="2.150.10.10">
    <property type="entry name" value="Serralysin-like metalloprotease, C-terminal"/>
    <property type="match status" value="3"/>
</dbReference>
<dbReference type="PROSITE" id="PS00138">
    <property type="entry name" value="SUBTILASE_SER"/>
    <property type="match status" value="1"/>
</dbReference>
<dbReference type="PROSITE" id="PS00330">
    <property type="entry name" value="HEMOLYSIN_CALCIUM"/>
    <property type="match status" value="3"/>
</dbReference>
<dbReference type="AlphaFoldDB" id="A0A6S6U466"/>
<organism evidence="14">
    <name type="scientific">uncultured Thiotrichaceae bacterium</name>
    <dbReference type="NCBI Taxonomy" id="298394"/>
    <lineage>
        <taxon>Bacteria</taxon>
        <taxon>Pseudomonadati</taxon>
        <taxon>Pseudomonadota</taxon>
        <taxon>Gammaproteobacteria</taxon>
        <taxon>Thiotrichales</taxon>
        <taxon>Thiotrichaceae</taxon>
        <taxon>environmental samples</taxon>
    </lineage>
</organism>
<dbReference type="InterPro" id="IPR036852">
    <property type="entry name" value="Peptidase_S8/S53_dom_sf"/>
</dbReference>
<dbReference type="GO" id="GO:0016020">
    <property type="term" value="C:membrane"/>
    <property type="evidence" value="ECO:0007669"/>
    <property type="project" value="UniProtKB-SubCell"/>
</dbReference>
<dbReference type="InterPro" id="IPR034075">
    <property type="entry name" value="Glr3161-like_dom"/>
</dbReference>
<accession>A0A6S6U466</accession>
<evidence type="ECO:0000256" key="2">
    <source>
        <dbReference type="ARBA" id="ARBA00004613"/>
    </source>
</evidence>
<evidence type="ECO:0000256" key="4">
    <source>
        <dbReference type="ARBA" id="ARBA00022656"/>
    </source>
</evidence>
<dbReference type="Pfam" id="PF00353">
    <property type="entry name" value="HemolysinCabind"/>
    <property type="match status" value="4"/>
</dbReference>
<evidence type="ECO:0000256" key="3">
    <source>
        <dbReference type="ARBA" id="ARBA00022525"/>
    </source>
</evidence>
<evidence type="ECO:0000256" key="7">
    <source>
        <dbReference type="ARBA" id="ARBA00022801"/>
    </source>
</evidence>
<keyword evidence="8" id="KW-0720">Serine protease</keyword>
<evidence type="ECO:0000256" key="1">
    <source>
        <dbReference type="ARBA" id="ARBA00004370"/>
    </source>
</evidence>
<evidence type="ECO:0000256" key="6">
    <source>
        <dbReference type="ARBA" id="ARBA00022737"/>
    </source>
</evidence>
<keyword evidence="6" id="KW-0677">Repeat</keyword>
<sequence length="787" mass="82054">MASLIISPMAVQAEITIPSLQKTNSKLDGSLQQLLPAASAASIRIQSQAQPQTSTPPLAFRLLPPTDSDGYVVIDAVTAGDASELQRKLVRLGMKDASHYGRIVSGRFPVGKLSELEQVASLRFASHSLSQNNTGSVTSQGDITTGANLARQTLGVSGTGVTVGVLSDSYNCLGGAAAGIDSGDLPSDVEVLRDLKCSSQGGTDEGRAMIEIIHDVAPGAKLMFHTAFTGQAGFANGIISLAENGASVIVDDINYFAAPYFQDGIIAQAVDQVNQQQDVSYFTSAGNNGRDSWEGAYVEITTDDNKNYVNFAAPGEDPDTCLEVALRANQSITPVLQWDDPFFSVSGTGTKTDLDIIFSANCTNDLFSFNSDNLDNDPVEYGTVTAGGSDFTLGIKIERFSGPQPGRIKLAINGAPISDINKTNSGTSYGHSLAKGAIGVGASAFYNIDPDTNKPLLNTRAFPGYDSSAGGTPILFDTQGKRLATPDIRRQPVLVGPDGVDTTFFGLVGLNDGNDFPNFFGTSASAPHAAAIAALMRSHNPYATADEVKQALINTAEDMDDPSTGTFDSGFDFATGYGYVNVQAALEKITPPAEWYCDGQLATIIGTNKADRLKGTSGDDVIVGLNGKDWIDGKGGNDIICGGKGEDNIIAGDGNDKVFGGRGNDLIRGGLGNDELHGDEGRDTIKGDDGDDKAFGGKGADLIQGGAGNDELHGDEGRDTLKGEDGDDKAFGGKGADLIQGGAGNDELHGDEGRDVIQGGRGDDRLYGGKGKDELIGGKGDDEIIQD</sequence>
<feature type="compositionally biased region" description="Basic and acidic residues" evidence="12">
    <location>
        <begin position="746"/>
        <end position="787"/>
    </location>
</feature>
<evidence type="ECO:0000256" key="9">
    <source>
        <dbReference type="ARBA" id="ARBA00022837"/>
    </source>
</evidence>
<dbReference type="CDD" id="cd05562">
    <property type="entry name" value="Peptidases_S53_like"/>
    <property type="match status" value="1"/>
</dbReference>
<dbReference type="InterPro" id="IPR011049">
    <property type="entry name" value="Serralysin-like_metalloprot_C"/>
</dbReference>
<feature type="compositionally biased region" description="Basic and acidic residues" evidence="12">
    <location>
        <begin position="710"/>
        <end position="731"/>
    </location>
</feature>
<keyword evidence="9" id="KW-0106">Calcium</keyword>
<reference evidence="14" key="1">
    <citation type="submission" date="2020-01" db="EMBL/GenBank/DDBJ databases">
        <authorList>
            <person name="Meier V. D."/>
            <person name="Meier V D."/>
        </authorList>
    </citation>
    <scope>NUCLEOTIDE SEQUENCE</scope>
    <source>
        <strain evidence="14">HLG_WM_MAG_08</strain>
    </source>
</reference>
<keyword evidence="7 14" id="KW-0378">Hydrolase</keyword>
<feature type="compositionally biased region" description="Basic and acidic residues" evidence="12">
    <location>
        <begin position="674"/>
        <end position="695"/>
    </location>
</feature>
<keyword evidence="5" id="KW-0645">Protease</keyword>
<feature type="region of interest" description="Disordered" evidence="12">
    <location>
        <begin position="671"/>
        <end position="787"/>
    </location>
</feature>
<dbReference type="GO" id="GO:0004252">
    <property type="term" value="F:serine-type endopeptidase activity"/>
    <property type="evidence" value="ECO:0007669"/>
    <property type="project" value="InterPro"/>
</dbReference>
<dbReference type="PRINTS" id="PR00313">
    <property type="entry name" value="CABNDNGRPT"/>
</dbReference>
<proteinExistence type="predicted"/>
<evidence type="ECO:0000313" key="14">
    <source>
        <dbReference type="EMBL" id="CAA6825077.1"/>
    </source>
</evidence>